<keyword evidence="5" id="KW-1185">Reference proteome</keyword>
<name>A0A437PH14_9HYPH</name>
<dbReference type="Gene3D" id="3.40.50.1820">
    <property type="entry name" value="alpha/beta hydrolase"/>
    <property type="match status" value="1"/>
</dbReference>
<dbReference type="PANTHER" id="PTHR43433">
    <property type="entry name" value="HYDROLASE, ALPHA/BETA FOLD FAMILY PROTEIN"/>
    <property type="match status" value="1"/>
</dbReference>
<dbReference type="GO" id="GO:0008233">
    <property type="term" value="F:peptidase activity"/>
    <property type="evidence" value="ECO:0007669"/>
    <property type="project" value="InterPro"/>
</dbReference>
<comment type="caution">
    <text evidence="4">The sequence shown here is derived from an EMBL/GenBank/DDBJ whole genome shotgun (WGS) entry which is preliminary data.</text>
</comment>
<dbReference type="Pfam" id="PF00561">
    <property type="entry name" value="Abhydrolase_1"/>
    <property type="match status" value="1"/>
</dbReference>
<keyword evidence="2 4" id="KW-0378">Hydrolase</keyword>
<organism evidence="4 5">
    <name type="scientific">Methylobacterium oryzihabitans</name>
    <dbReference type="NCBI Taxonomy" id="2499852"/>
    <lineage>
        <taxon>Bacteria</taxon>
        <taxon>Pseudomonadati</taxon>
        <taxon>Pseudomonadota</taxon>
        <taxon>Alphaproteobacteria</taxon>
        <taxon>Hyphomicrobiales</taxon>
        <taxon>Methylobacteriaceae</taxon>
        <taxon>Methylobacterium</taxon>
    </lineage>
</organism>
<dbReference type="InterPro" id="IPR002410">
    <property type="entry name" value="Peptidase_S33"/>
</dbReference>
<dbReference type="InterPro" id="IPR029058">
    <property type="entry name" value="AB_hydrolase_fold"/>
</dbReference>
<dbReference type="PANTHER" id="PTHR43433:SF5">
    <property type="entry name" value="AB HYDROLASE-1 DOMAIN-CONTAINING PROTEIN"/>
    <property type="match status" value="1"/>
</dbReference>
<evidence type="ECO:0000259" key="3">
    <source>
        <dbReference type="Pfam" id="PF00561"/>
    </source>
</evidence>
<dbReference type="RefSeq" id="WP_127726804.1">
    <property type="nucleotide sequence ID" value="NZ_SACP01000001.1"/>
</dbReference>
<dbReference type="GO" id="GO:0006508">
    <property type="term" value="P:proteolysis"/>
    <property type="evidence" value="ECO:0007669"/>
    <property type="project" value="InterPro"/>
</dbReference>
<dbReference type="SUPFAM" id="SSF53474">
    <property type="entry name" value="alpha/beta-Hydrolases"/>
    <property type="match status" value="1"/>
</dbReference>
<proteinExistence type="inferred from homology"/>
<dbReference type="OrthoDB" id="7958481at2"/>
<evidence type="ECO:0000256" key="1">
    <source>
        <dbReference type="ARBA" id="ARBA00010088"/>
    </source>
</evidence>
<dbReference type="AlphaFoldDB" id="A0A437PH14"/>
<dbReference type="PRINTS" id="PR00111">
    <property type="entry name" value="ABHYDROLASE"/>
</dbReference>
<protein>
    <submittedName>
        <fullName evidence="4">Alpha/beta hydrolase</fullName>
    </submittedName>
</protein>
<dbReference type="EMBL" id="SACP01000001">
    <property type="protein sequence ID" value="RVU21561.1"/>
    <property type="molecule type" value="Genomic_DNA"/>
</dbReference>
<dbReference type="Proteomes" id="UP000286997">
    <property type="component" value="Unassembled WGS sequence"/>
</dbReference>
<dbReference type="PRINTS" id="PR00793">
    <property type="entry name" value="PROAMNOPTASE"/>
</dbReference>
<comment type="similarity">
    <text evidence="1">Belongs to the peptidase S33 family.</text>
</comment>
<dbReference type="InterPro" id="IPR000073">
    <property type="entry name" value="AB_hydrolase_1"/>
</dbReference>
<evidence type="ECO:0000256" key="2">
    <source>
        <dbReference type="ARBA" id="ARBA00022801"/>
    </source>
</evidence>
<accession>A0A437PH14</accession>
<dbReference type="InterPro" id="IPR050471">
    <property type="entry name" value="AB_hydrolase"/>
</dbReference>
<gene>
    <name evidence="4" type="ORF">EOE48_00435</name>
</gene>
<feature type="domain" description="AB hydrolase-1" evidence="3">
    <location>
        <begin position="30"/>
        <end position="265"/>
    </location>
</feature>
<evidence type="ECO:0000313" key="4">
    <source>
        <dbReference type="EMBL" id="RVU21561.1"/>
    </source>
</evidence>
<evidence type="ECO:0000313" key="5">
    <source>
        <dbReference type="Proteomes" id="UP000286997"/>
    </source>
</evidence>
<reference evidence="4 5" key="1">
    <citation type="submission" date="2019-01" db="EMBL/GenBank/DDBJ databases">
        <authorList>
            <person name="Chen W.-M."/>
        </authorList>
    </citation>
    <scope>NUCLEOTIDE SEQUENCE [LARGE SCALE GENOMIC DNA]</scope>
    <source>
        <strain evidence="4 5">TER-1</strain>
    </source>
</reference>
<sequence>MRIEVNGVRLYVDVEGAGLVPDGPRMRSTPTLIALHGGPGIDHTVFKPALSSLSDLAQIVYVDHRGNGRSDDGDPQHWTLAQWGDDVKALCDVLGIERPIVFGASFGGYVAQAYATRHPEHPGGLILASTLARFEIEPILAMFDHLGGPRARSVAESYWQNPTPERRGAYMETCLPLYSARGTGALSRCQIRHDVAMRFNGPRNEQGRMDYRADLARIRCPVLVMAGDRDPMTPPACSETLVGSLPHDLVRFERFEGCGHSLLGDDTDRAIEVIRDFIQADSMQWPAVRSDCA</sequence>